<keyword evidence="3" id="KW-1185">Reference proteome</keyword>
<comment type="caution">
    <text evidence="2">The sequence shown here is derived from an EMBL/GenBank/DDBJ whole genome shotgun (WGS) entry which is preliminary data.</text>
</comment>
<accession>A0AAD1XGF5</accession>
<organism evidence="2 3">
    <name type="scientific">Euplotes crassus</name>
    <dbReference type="NCBI Taxonomy" id="5936"/>
    <lineage>
        <taxon>Eukaryota</taxon>
        <taxon>Sar</taxon>
        <taxon>Alveolata</taxon>
        <taxon>Ciliophora</taxon>
        <taxon>Intramacronucleata</taxon>
        <taxon>Spirotrichea</taxon>
        <taxon>Hypotrichia</taxon>
        <taxon>Euplotida</taxon>
        <taxon>Euplotidae</taxon>
        <taxon>Moneuplotes</taxon>
    </lineage>
</organism>
<dbReference type="Proteomes" id="UP001295684">
    <property type="component" value="Unassembled WGS sequence"/>
</dbReference>
<evidence type="ECO:0000256" key="1">
    <source>
        <dbReference type="SAM" id="MobiDB-lite"/>
    </source>
</evidence>
<proteinExistence type="predicted"/>
<gene>
    <name evidence="2" type="ORF">ECRASSUSDP1_LOCUS12841</name>
</gene>
<evidence type="ECO:0000313" key="2">
    <source>
        <dbReference type="EMBL" id="CAI2371517.1"/>
    </source>
</evidence>
<dbReference type="EMBL" id="CAMPGE010012756">
    <property type="protein sequence ID" value="CAI2371517.1"/>
    <property type="molecule type" value="Genomic_DNA"/>
</dbReference>
<sequence>METEAVAKPILQKISNNARVRLDPLHESHLTEPEMSELLYKGINNENILEIIQVKNNIKESVKCSISLDQTDSTGVFKGDHSSCKTLQNGDSKNDSDNDDQQEEEAEGEDNLLEGNTKPVKKRKLRGIYAKKVHFYVRDCRYDIIKRTGRKELMWKNIYKESKQNKAEVDCCNIIWSDLGLLPEKLQNMKAFQ</sequence>
<protein>
    <submittedName>
        <fullName evidence="2">Uncharacterized protein</fullName>
    </submittedName>
</protein>
<feature type="region of interest" description="Disordered" evidence="1">
    <location>
        <begin position="79"/>
        <end position="117"/>
    </location>
</feature>
<feature type="compositionally biased region" description="Acidic residues" evidence="1">
    <location>
        <begin position="97"/>
        <end position="112"/>
    </location>
</feature>
<evidence type="ECO:0000313" key="3">
    <source>
        <dbReference type="Proteomes" id="UP001295684"/>
    </source>
</evidence>
<name>A0AAD1XGF5_EUPCR</name>
<dbReference type="AlphaFoldDB" id="A0AAD1XGF5"/>
<reference evidence="2" key="1">
    <citation type="submission" date="2023-07" db="EMBL/GenBank/DDBJ databases">
        <authorList>
            <consortium name="AG Swart"/>
            <person name="Singh M."/>
            <person name="Singh A."/>
            <person name="Seah K."/>
            <person name="Emmerich C."/>
        </authorList>
    </citation>
    <scope>NUCLEOTIDE SEQUENCE</scope>
    <source>
        <strain evidence="2">DP1</strain>
    </source>
</reference>